<dbReference type="InterPro" id="IPR016193">
    <property type="entry name" value="Cytidine_deaminase-like"/>
</dbReference>
<feature type="domain" description="CMP/dCMP-type deaminase" evidence="1">
    <location>
        <begin position="11"/>
        <end position="136"/>
    </location>
</feature>
<dbReference type="PROSITE" id="PS51747">
    <property type="entry name" value="CYT_DCMP_DEAMINASES_2"/>
    <property type="match status" value="1"/>
</dbReference>
<dbReference type="OMA" id="EINCIQQ"/>
<evidence type="ECO:0000313" key="3">
    <source>
        <dbReference type="Proteomes" id="UP000751190"/>
    </source>
</evidence>
<keyword evidence="3" id="KW-1185">Reference proteome</keyword>
<dbReference type="SUPFAM" id="SSF53927">
    <property type="entry name" value="Cytidine deaminase-like"/>
    <property type="match status" value="1"/>
</dbReference>
<proteinExistence type="predicted"/>
<dbReference type="Pfam" id="PF00383">
    <property type="entry name" value="dCMP_cyt_deam_1"/>
    <property type="match status" value="1"/>
</dbReference>
<comment type="caution">
    <text evidence="2">The sequence shown here is derived from an EMBL/GenBank/DDBJ whole genome shotgun (WGS) entry which is preliminary data.</text>
</comment>
<dbReference type="EMBL" id="JAGTXO010000027">
    <property type="protein sequence ID" value="KAG8461186.1"/>
    <property type="molecule type" value="Genomic_DNA"/>
</dbReference>
<dbReference type="GO" id="GO:0003824">
    <property type="term" value="F:catalytic activity"/>
    <property type="evidence" value="ECO:0007669"/>
    <property type="project" value="InterPro"/>
</dbReference>
<sequence>MGELRPGQMGPPNPTLVARLLDVIERDVIPLTQAGVSRGNKIFGAAMLRKSDLSLVHAATNGETSNPLFHGEVACINEYYALVAADPSKRVDPADVIFLATHEPCTLCSSAITWAGHDNFYYFFSHEDSRDAFQIGHDLNILKQVFKHEPGGYARANAYFTAFSLQDMIRACDAHERAALSARADGIRAKYMELSEAYQSTKELDVCRNIPLK</sequence>
<name>A0A8J5X547_DIALT</name>
<dbReference type="Proteomes" id="UP000751190">
    <property type="component" value="Unassembled WGS sequence"/>
</dbReference>
<gene>
    <name evidence="2" type="ORF">KFE25_002375</name>
</gene>
<dbReference type="Gene3D" id="3.40.140.10">
    <property type="entry name" value="Cytidine Deaminase, domain 2"/>
    <property type="match status" value="1"/>
</dbReference>
<dbReference type="InterPro" id="IPR002125">
    <property type="entry name" value="CMP_dCMP_dom"/>
</dbReference>
<reference evidence="2" key="1">
    <citation type="submission" date="2021-05" db="EMBL/GenBank/DDBJ databases">
        <title>The genome of the haptophyte Pavlova lutheri (Diacronema luteri, Pavlovales) - a model for lipid biosynthesis in eukaryotic algae.</title>
        <authorList>
            <person name="Hulatt C.J."/>
            <person name="Posewitz M.C."/>
        </authorList>
    </citation>
    <scope>NUCLEOTIDE SEQUENCE</scope>
    <source>
        <strain evidence="2">NIVA-4/92</strain>
    </source>
</reference>
<dbReference type="OrthoDB" id="9980836at2759"/>
<evidence type="ECO:0000313" key="2">
    <source>
        <dbReference type="EMBL" id="KAG8461186.1"/>
    </source>
</evidence>
<organism evidence="2 3">
    <name type="scientific">Diacronema lutheri</name>
    <name type="common">Unicellular marine alga</name>
    <name type="synonym">Monochrysis lutheri</name>
    <dbReference type="NCBI Taxonomy" id="2081491"/>
    <lineage>
        <taxon>Eukaryota</taxon>
        <taxon>Haptista</taxon>
        <taxon>Haptophyta</taxon>
        <taxon>Pavlovophyceae</taxon>
        <taxon>Pavlovales</taxon>
        <taxon>Pavlovaceae</taxon>
        <taxon>Diacronema</taxon>
    </lineage>
</organism>
<accession>A0A8J5X547</accession>
<dbReference type="AlphaFoldDB" id="A0A8J5X547"/>
<protein>
    <recommendedName>
        <fullName evidence="1">CMP/dCMP-type deaminase domain-containing protein</fullName>
    </recommendedName>
</protein>
<evidence type="ECO:0000259" key="1">
    <source>
        <dbReference type="PROSITE" id="PS51747"/>
    </source>
</evidence>